<protein>
    <submittedName>
        <fullName evidence="1">Uncharacterized protein</fullName>
    </submittedName>
</protein>
<dbReference type="Proteomes" id="UP000049828">
    <property type="component" value="Unassembled WGS sequence"/>
</dbReference>
<dbReference type="Pfam" id="PF14198">
    <property type="entry name" value="TnpV"/>
    <property type="match status" value="1"/>
</dbReference>
<evidence type="ECO:0000313" key="1">
    <source>
        <dbReference type="EMBL" id="CRL40871.1"/>
    </source>
</evidence>
<dbReference type="OrthoDB" id="2063206at2"/>
<dbReference type="RefSeq" id="WP_055040013.1">
    <property type="nucleotide sequence ID" value="NZ_CVRS01000086.1"/>
</dbReference>
<sequence length="152" mass="17975">MKEETKEAATPTIAEKLGIKYKEVDGLFYPMWGESNVEDFATVGKYGHRWMSMLMEHDRHLYNQYFLDGTLIVKAKDIEVYCWELHDSMADKLNKSREPYTDTSDSMWMIFRIQEIEVTVDEIINADFYEMIDYNKKMRLKATKAGMEQAEE</sequence>
<organism evidence="1 2">
    <name type="scientific">Roseburia inulinivorans</name>
    <dbReference type="NCBI Taxonomy" id="360807"/>
    <lineage>
        <taxon>Bacteria</taxon>
        <taxon>Bacillati</taxon>
        <taxon>Bacillota</taxon>
        <taxon>Clostridia</taxon>
        <taxon>Lachnospirales</taxon>
        <taxon>Lachnospiraceae</taxon>
        <taxon>Roseburia</taxon>
    </lineage>
</organism>
<name>A0A0M6WT76_9FIRM</name>
<reference evidence="2" key="1">
    <citation type="submission" date="2015-05" db="EMBL/GenBank/DDBJ databases">
        <authorList>
            <consortium name="Pathogen Informatics"/>
        </authorList>
    </citation>
    <scope>NUCLEOTIDE SEQUENCE [LARGE SCALE GENOMIC DNA]</scope>
    <source>
        <strain evidence="2">L1-83</strain>
    </source>
</reference>
<dbReference type="EMBL" id="CVRS01000086">
    <property type="protein sequence ID" value="CRL40871.1"/>
    <property type="molecule type" value="Genomic_DNA"/>
</dbReference>
<gene>
    <name evidence="1" type="ORF">RIL183_27631</name>
</gene>
<dbReference type="AlphaFoldDB" id="A0A0M6WT76"/>
<dbReference type="InterPro" id="IPR026989">
    <property type="entry name" value="TnpV"/>
</dbReference>
<keyword evidence="2" id="KW-1185">Reference proteome</keyword>
<accession>A0A0M6WT76</accession>
<evidence type="ECO:0000313" key="2">
    <source>
        <dbReference type="Proteomes" id="UP000049828"/>
    </source>
</evidence>
<proteinExistence type="predicted"/>